<dbReference type="InterPro" id="IPR050583">
    <property type="entry name" value="Mycobacterial_A85_antigen"/>
</dbReference>
<dbReference type="InterPro" id="IPR029058">
    <property type="entry name" value="AB_hydrolase_fold"/>
</dbReference>
<sequence>MPLWPDDLAGQVHEHTFDSALLRDNPLGDPHERPLWVYTPPGYDADPGRRYPTVYMLLGYTGRLEAWRQASSSYREPVPVAADRLFARGEAPPAIVVFVDAFTTYGGSQYVDSRGTGRYHSYLCDEVVPWVDAHYRTLASRDHRGIAGKSSGGLGASITSMMRPNLFGAFATHSGDSLSEAQYTPHFYKAVRDLRAYDADIFAWWEDFRSRVAFTRPEDLRLLEILGVSACFSPAEDGTPLLPFDPVTGALRPDEWQRWLDWDPVRMAPSHADALRSMHGIWIDAGTSDEWFLDLGATAFRRAVADAGVPDDRVFFELFDGGHMAVEYRQPPAIAWLSRILSPTSDG</sequence>
<dbReference type="PANTHER" id="PTHR48098">
    <property type="entry name" value="ENTEROCHELIN ESTERASE-RELATED"/>
    <property type="match status" value="1"/>
</dbReference>
<dbReference type="Gene3D" id="3.40.50.1820">
    <property type="entry name" value="alpha/beta hydrolase"/>
    <property type="match status" value="1"/>
</dbReference>
<dbReference type="InterPro" id="IPR000801">
    <property type="entry name" value="Esterase-like"/>
</dbReference>
<dbReference type="SUPFAM" id="SSF53474">
    <property type="entry name" value="alpha/beta-Hydrolases"/>
    <property type="match status" value="1"/>
</dbReference>
<protein>
    <submittedName>
        <fullName evidence="1">Enterochelin esterase</fullName>
    </submittedName>
</protein>
<evidence type="ECO:0000313" key="1">
    <source>
        <dbReference type="EMBL" id="RMI43049.1"/>
    </source>
</evidence>
<proteinExistence type="predicted"/>
<dbReference type="Proteomes" id="UP000282674">
    <property type="component" value="Unassembled WGS sequence"/>
</dbReference>
<dbReference type="RefSeq" id="WP_122195479.1">
    <property type="nucleotide sequence ID" value="NZ_JBHSKC010000004.1"/>
</dbReference>
<dbReference type="EMBL" id="RFFG01000028">
    <property type="protein sequence ID" value="RMI43049.1"/>
    <property type="molecule type" value="Genomic_DNA"/>
</dbReference>
<gene>
    <name evidence="1" type="ORF">EBO15_17585</name>
</gene>
<dbReference type="Pfam" id="PF00756">
    <property type="entry name" value="Esterase"/>
    <property type="match status" value="1"/>
</dbReference>
<name>A0A3M2M010_9ACTN</name>
<keyword evidence="2" id="KW-1185">Reference proteome</keyword>
<organism evidence="1 2">
    <name type="scientific">Actinomadura harenae</name>
    <dbReference type="NCBI Taxonomy" id="2483351"/>
    <lineage>
        <taxon>Bacteria</taxon>
        <taxon>Bacillati</taxon>
        <taxon>Actinomycetota</taxon>
        <taxon>Actinomycetes</taxon>
        <taxon>Streptosporangiales</taxon>
        <taxon>Thermomonosporaceae</taxon>
        <taxon>Actinomadura</taxon>
    </lineage>
</organism>
<comment type="caution">
    <text evidence="1">The sequence shown here is derived from an EMBL/GenBank/DDBJ whole genome shotgun (WGS) entry which is preliminary data.</text>
</comment>
<dbReference type="AlphaFoldDB" id="A0A3M2M010"/>
<dbReference type="OrthoDB" id="4527292at2"/>
<accession>A0A3M2M010</accession>
<evidence type="ECO:0000313" key="2">
    <source>
        <dbReference type="Proteomes" id="UP000282674"/>
    </source>
</evidence>
<reference evidence="1 2" key="1">
    <citation type="submission" date="2018-10" db="EMBL/GenBank/DDBJ databases">
        <title>Isolation from soil.</title>
        <authorList>
            <person name="Hu J."/>
        </authorList>
    </citation>
    <scope>NUCLEOTIDE SEQUENCE [LARGE SCALE GENOMIC DNA]</scope>
    <source>
        <strain evidence="1 2">NEAU-Ht49</strain>
    </source>
</reference>